<dbReference type="HOGENOM" id="CLU_1198423_0_0_6"/>
<dbReference type="AlphaFoldDB" id="Q2SIB4"/>
<dbReference type="OrthoDB" id="8778785at2"/>
<reference evidence="1 2" key="1">
    <citation type="journal article" date="2005" name="Nucleic Acids Res.">
        <title>Genomic blueprint of Hahella chejuensis, a marine microbe producing an algicidal agent.</title>
        <authorList>
            <person name="Jeong H."/>
            <person name="Yim J.H."/>
            <person name="Lee C."/>
            <person name="Choi S.-H."/>
            <person name="Park Y.K."/>
            <person name="Yoon S.H."/>
            <person name="Hur C.-G."/>
            <person name="Kang H.-Y."/>
            <person name="Kim D."/>
            <person name="Lee H.H."/>
            <person name="Park K.H."/>
            <person name="Park S.-H."/>
            <person name="Park H.-S."/>
            <person name="Lee H.K."/>
            <person name="Oh T.K."/>
            <person name="Kim J.F."/>
        </authorList>
    </citation>
    <scope>NUCLEOTIDE SEQUENCE [LARGE SCALE GENOMIC DNA]</scope>
    <source>
        <strain evidence="1 2">KCTC 2396</strain>
    </source>
</reference>
<evidence type="ECO:0000313" key="2">
    <source>
        <dbReference type="Proteomes" id="UP000000238"/>
    </source>
</evidence>
<proteinExistence type="predicted"/>
<sequence>MDLEAGFWARDYEIDKQDSEIVPKSGENRIVYVSLGTELRKDEKFYVLWFPPYSEFNGWNDNPNEIRGTHVVECTLTYLESYPYMDDRINNFVAKSIVPKAASKYEASVLMVKPFLEFCENYRGNDEFYFQRCGYPDGSSKMIWEESKEYRKAQLGNDLIYITGSVPEQSFGAVIEVSVNGSYCVKFHEHYDPGIEQCVAINYELKGNELQFFKEAIESAIELD</sequence>
<dbReference type="RefSeq" id="WP_011396679.1">
    <property type="nucleotide sequence ID" value="NC_007645.1"/>
</dbReference>
<accession>Q2SIB4</accession>
<protein>
    <submittedName>
        <fullName evidence="1">Uncharacterized protein</fullName>
    </submittedName>
</protein>
<organism evidence="1 2">
    <name type="scientific">Hahella chejuensis (strain KCTC 2396)</name>
    <dbReference type="NCBI Taxonomy" id="349521"/>
    <lineage>
        <taxon>Bacteria</taxon>
        <taxon>Pseudomonadati</taxon>
        <taxon>Pseudomonadota</taxon>
        <taxon>Gammaproteobacteria</taxon>
        <taxon>Oceanospirillales</taxon>
        <taxon>Hahellaceae</taxon>
        <taxon>Hahella</taxon>
    </lineage>
</organism>
<dbReference type="KEGG" id="hch:HCH_02832"/>
<keyword evidence="2" id="KW-1185">Reference proteome</keyword>
<dbReference type="EMBL" id="CP000155">
    <property type="protein sequence ID" value="ABC29610.1"/>
    <property type="molecule type" value="Genomic_DNA"/>
</dbReference>
<name>Q2SIB4_HAHCH</name>
<dbReference type="Proteomes" id="UP000000238">
    <property type="component" value="Chromosome"/>
</dbReference>
<gene>
    <name evidence="1" type="ordered locus">HCH_02832</name>
</gene>
<evidence type="ECO:0000313" key="1">
    <source>
        <dbReference type="EMBL" id="ABC29610.1"/>
    </source>
</evidence>